<keyword evidence="2" id="KW-1185">Reference proteome</keyword>
<proteinExistence type="predicted"/>
<dbReference type="OrthoDB" id="2130169at2759"/>
<dbReference type="EMBL" id="MU005607">
    <property type="protein sequence ID" value="KAF2678957.1"/>
    <property type="molecule type" value="Genomic_DNA"/>
</dbReference>
<name>A0A6G1IL43_9PLEO</name>
<dbReference type="Proteomes" id="UP000799291">
    <property type="component" value="Unassembled WGS sequence"/>
</dbReference>
<evidence type="ECO:0000313" key="2">
    <source>
        <dbReference type="Proteomes" id="UP000799291"/>
    </source>
</evidence>
<dbReference type="PANTHER" id="PTHR37540:SF5">
    <property type="entry name" value="TRANSCRIPTION FACTOR DOMAIN-CONTAINING PROTEIN"/>
    <property type="match status" value="1"/>
</dbReference>
<dbReference type="AlphaFoldDB" id="A0A6G1IL43"/>
<dbReference type="PANTHER" id="PTHR37540">
    <property type="entry name" value="TRANSCRIPTION FACTOR (ACR-2), PUTATIVE-RELATED-RELATED"/>
    <property type="match status" value="1"/>
</dbReference>
<accession>A0A6G1IL43</accession>
<evidence type="ECO:0008006" key="3">
    <source>
        <dbReference type="Google" id="ProtNLM"/>
    </source>
</evidence>
<reference evidence="1" key="1">
    <citation type="journal article" date="2020" name="Stud. Mycol.">
        <title>101 Dothideomycetes genomes: a test case for predicting lifestyles and emergence of pathogens.</title>
        <authorList>
            <person name="Haridas S."/>
            <person name="Albert R."/>
            <person name="Binder M."/>
            <person name="Bloem J."/>
            <person name="Labutti K."/>
            <person name="Salamov A."/>
            <person name="Andreopoulos B."/>
            <person name="Baker S."/>
            <person name="Barry K."/>
            <person name="Bills G."/>
            <person name="Bluhm B."/>
            <person name="Cannon C."/>
            <person name="Castanera R."/>
            <person name="Culley D."/>
            <person name="Daum C."/>
            <person name="Ezra D."/>
            <person name="Gonzalez J."/>
            <person name="Henrissat B."/>
            <person name="Kuo A."/>
            <person name="Liang C."/>
            <person name="Lipzen A."/>
            <person name="Lutzoni F."/>
            <person name="Magnuson J."/>
            <person name="Mondo S."/>
            <person name="Nolan M."/>
            <person name="Ohm R."/>
            <person name="Pangilinan J."/>
            <person name="Park H.-J."/>
            <person name="Ramirez L."/>
            <person name="Alfaro M."/>
            <person name="Sun H."/>
            <person name="Tritt A."/>
            <person name="Yoshinaga Y."/>
            <person name="Zwiers L.-H."/>
            <person name="Turgeon B."/>
            <person name="Goodwin S."/>
            <person name="Spatafora J."/>
            <person name="Crous P."/>
            <person name="Grigoriev I."/>
        </authorList>
    </citation>
    <scope>NUCLEOTIDE SEQUENCE</scope>
    <source>
        <strain evidence="1">CBS 122367</strain>
    </source>
</reference>
<evidence type="ECO:0000313" key="1">
    <source>
        <dbReference type="EMBL" id="KAF2678957.1"/>
    </source>
</evidence>
<sequence length="467" mass="52872">MFHFVTINHPSEAKDHQRQTGLRQHAIRTGLRKQQADSAKRNNNFVVMKMDAQTRKPKKKPRGKEIVKIPKPIDADLLDPFDALYGSGKRLRMLMLQKSLKPFGELESRPTDAERVYSHGMNAIFLGSLTEPTMFHAMSLVLSLATSSKVPTLTALEHRGAMVKDVRKRMADAKLVPSISTLCAMLLLIGYEYRVDGSNASNIEVHIRAIQNVLNLTRTANAAISNALRRALYWHDMYSCLFIGTPRFLSHEGYVEFGSDQKLSDFPGHYVPTGFRAVVSAAPSGYGDILRDLDVLCYIIDSCSSPGTLSLHDFPFEDFQYRTQSSLVDLLVDTKVAGIGDPIYQACIFAAFLCTYMLSPGIWEGCFIPDFCAVRVLSLTSQAKKDSRWAQWKELLLWLLVVSGALTRKNSVRARALMMIRVTFRDALDGMYGDCEQLEATLRTFIWSDYAMQRHVWCFWEELRECR</sequence>
<gene>
    <name evidence="1" type="ORF">K458DRAFT_121534</name>
</gene>
<protein>
    <recommendedName>
        <fullName evidence="3">Transcription factor domain-containing protein</fullName>
    </recommendedName>
</protein>
<organism evidence="1 2">
    <name type="scientific">Lentithecium fluviatile CBS 122367</name>
    <dbReference type="NCBI Taxonomy" id="1168545"/>
    <lineage>
        <taxon>Eukaryota</taxon>
        <taxon>Fungi</taxon>
        <taxon>Dikarya</taxon>
        <taxon>Ascomycota</taxon>
        <taxon>Pezizomycotina</taxon>
        <taxon>Dothideomycetes</taxon>
        <taxon>Pleosporomycetidae</taxon>
        <taxon>Pleosporales</taxon>
        <taxon>Massarineae</taxon>
        <taxon>Lentitheciaceae</taxon>
        <taxon>Lentithecium</taxon>
    </lineage>
</organism>